<gene>
    <name evidence="1" type="ORF">PGQ11_002370</name>
</gene>
<dbReference type="Proteomes" id="UP001390339">
    <property type="component" value="Unassembled WGS sequence"/>
</dbReference>
<keyword evidence="2" id="KW-1185">Reference proteome</keyword>
<proteinExistence type="predicted"/>
<sequence>MDRFKSPLRERMEIGIAFSNQIPPKVRLIIEFILDHMPDQAKNIGGLGEVSFEFGLSPWEFDFLITSHSILLDVFVHSRNYRPDEGTLTLWLHEPALVYRESVTRLGQSVLDHAKEAIAVASAQLALPASLANHRLAKAQPRRRRVYDDKNNVNVSYVDPDIEITLAQELSHEAIPAC</sequence>
<protein>
    <submittedName>
        <fullName evidence="1">Uncharacterized protein</fullName>
    </submittedName>
</protein>
<evidence type="ECO:0000313" key="2">
    <source>
        <dbReference type="Proteomes" id="UP001390339"/>
    </source>
</evidence>
<accession>A0ABR2JIB4</accession>
<evidence type="ECO:0000313" key="1">
    <source>
        <dbReference type="EMBL" id="KAK8877424.1"/>
    </source>
</evidence>
<organism evidence="1 2">
    <name type="scientific">Apiospora arundinis</name>
    <dbReference type="NCBI Taxonomy" id="335852"/>
    <lineage>
        <taxon>Eukaryota</taxon>
        <taxon>Fungi</taxon>
        <taxon>Dikarya</taxon>
        <taxon>Ascomycota</taxon>
        <taxon>Pezizomycotina</taxon>
        <taxon>Sordariomycetes</taxon>
        <taxon>Xylariomycetidae</taxon>
        <taxon>Amphisphaeriales</taxon>
        <taxon>Apiosporaceae</taxon>
        <taxon>Apiospora</taxon>
    </lineage>
</organism>
<name>A0ABR2JIB4_9PEZI</name>
<comment type="caution">
    <text evidence="1">The sequence shown here is derived from an EMBL/GenBank/DDBJ whole genome shotgun (WGS) entry which is preliminary data.</text>
</comment>
<reference evidence="1 2" key="1">
    <citation type="journal article" date="2024" name="IMA Fungus">
        <title>Apiospora arundinis, a panoply of carbohydrate-active enzymes and secondary metabolites.</title>
        <authorList>
            <person name="Sorensen T."/>
            <person name="Petersen C."/>
            <person name="Muurmann A.T."/>
            <person name="Christiansen J.V."/>
            <person name="Brundto M.L."/>
            <person name="Overgaard C.K."/>
            <person name="Boysen A.T."/>
            <person name="Wollenberg R.D."/>
            <person name="Larsen T.O."/>
            <person name="Sorensen J.L."/>
            <person name="Nielsen K.L."/>
            <person name="Sondergaard T.E."/>
        </authorList>
    </citation>
    <scope>NUCLEOTIDE SEQUENCE [LARGE SCALE GENOMIC DNA]</scope>
    <source>
        <strain evidence="1 2">AAU 773</strain>
    </source>
</reference>
<dbReference type="EMBL" id="JAPCWZ010000002">
    <property type="protein sequence ID" value="KAK8877424.1"/>
    <property type="molecule type" value="Genomic_DNA"/>
</dbReference>